<reference evidence="2 3" key="1">
    <citation type="submission" date="2019-02" db="EMBL/GenBank/DDBJ databases">
        <title>Draft genome sequences of novel Actinobacteria.</title>
        <authorList>
            <person name="Sahin N."/>
            <person name="Ay H."/>
            <person name="Saygin H."/>
        </authorList>
    </citation>
    <scope>NUCLEOTIDE SEQUENCE [LARGE SCALE GENOMIC DNA]</scope>
    <source>
        <strain evidence="2 3">16K104</strain>
    </source>
</reference>
<dbReference type="InterPro" id="IPR002575">
    <property type="entry name" value="Aminoglycoside_PTrfase"/>
</dbReference>
<dbReference type="OrthoDB" id="2570531at2"/>
<dbReference type="PANTHER" id="PTHR21310">
    <property type="entry name" value="AMINOGLYCOSIDE PHOSPHOTRANSFERASE-RELATED-RELATED"/>
    <property type="match status" value="1"/>
</dbReference>
<feature type="domain" description="Aminoglycoside phosphotransferase" evidence="1">
    <location>
        <begin position="60"/>
        <end position="266"/>
    </location>
</feature>
<dbReference type="GO" id="GO:0016740">
    <property type="term" value="F:transferase activity"/>
    <property type="evidence" value="ECO:0007669"/>
    <property type="project" value="UniProtKB-KW"/>
</dbReference>
<gene>
    <name evidence="2" type="ORF">E1218_22505</name>
</gene>
<proteinExistence type="predicted"/>
<dbReference type="SUPFAM" id="SSF56112">
    <property type="entry name" value="Protein kinase-like (PK-like)"/>
    <property type="match status" value="1"/>
</dbReference>
<comment type="caution">
    <text evidence="2">The sequence shown here is derived from an EMBL/GenBank/DDBJ whole genome shotgun (WGS) entry which is preliminary data.</text>
</comment>
<dbReference type="Pfam" id="PF01636">
    <property type="entry name" value="APH"/>
    <property type="match status" value="1"/>
</dbReference>
<organism evidence="2 3">
    <name type="scientific">Kribbella turkmenica</name>
    <dbReference type="NCBI Taxonomy" id="2530375"/>
    <lineage>
        <taxon>Bacteria</taxon>
        <taxon>Bacillati</taxon>
        <taxon>Actinomycetota</taxon>
        <taxon>Actinomycetes</taxon>
        <taxon>Propionibacteriales</taxon>
        <taxon>Kribbellaceae</taxon>
        <taxon>Kribbella</taxon>
    </lineage>
</organism>
<evidence type="ECO:0000313" key="3">
    <source>
        <dbReference type="Proteomes" id="UP000295172"/>
    </source>
</evidence>
<dbReference type="InterPro" id="IPR011009">
    <property type="entry name" value="Kinase-like_dom_sf"/>
</dbReference>
<dbReference type="Gene3D" id="3.90.1200.10">
    <property type="match status" value="1"/>
</dbReference>
<accession>A0A4R4WS70</accession>
<dbReference type="Proteomes" id="UP000295172">
    <property type="component" value="Unassembled WGS sequence"/>
</dbReference>
<evidence type="ECO:0000313" key="2">
    <source>
        <dbReference type="EMBL" id="TDD20412.1"/>
    </source>
</evidence>
<dbReference type="Gene3D" id="3.30.200.20">
    <property type="entry name" value="Phosphorylase Kinase, domain 1"/>
    <property type="match status" value="1"/>
</dbReference>
<evidence type="ECO:0000259" key="1">
    <source>
        <dbReference type="Pfam" id="PF01636"/>
    </source>
</evidence>
<keyword evidence="3" id="KW-1185">Reference proteome</keyword>
<protein>
    <submittedName>
        <fullName evidence="2">Aminoglycoside phosphotransferase</fullName>
    </submittedName>
</protein>
<dbReference type="RefSeq" id="WP_132323286.1">
    <property type="nucleotide sequence ID" value="NZ_SMKR01000103.1"/>
</dbReference>
<sequence>MSGAPQVDYTATSSRPGWETLPLGLRENLAVALGSEVAESGRPVGSGFTGGFAAPVRLADGRRVFVKASDDTLHSYHAYQREAEVVPRLPTAVPVPAVVATAHFDGVPDSFAPRDTTSAGGGRKWFAVVSEWVDGRMPGNLWTAADFDVVTAMCERIAAAMDPSPFDGLTSFLSDLGEDDSPLQTPARILAREQPLPTGLQPWTPTVLPELVDLIGLAPEALAGETATHSDLRPDNILIDGAGTCWTVDWNWLALGPRWMDWVGLLPVARHHGIDTAAAIRRCPLTAGVPADHLDCFVAAVAAYMMTRADAPPPVGCTPALREHQRFYAWTFLDWLAVRRGWLR</sequence>
<dbReference type="AlphaFoldDB" id="A0A4R4WS70"/>
<keyword evidence="2" id="KW-0808">Transferase</keyword>
<dbReference type="EMBL" id="SMKR01000103">
    <property type="protein sequence ID" value="TDD20412.1"/>
    <property type="molecule type" value="Genomic_DNA"/>
</dbReference>
<name>A0A4R4WS70_9ACTN</name>
<dbReference type="InterPro" id="IPR051678">
    <property type="entry name" value="AGP_Transferase"/>
</dbReference>